<protein>
    <submittedName>
        <fullName evidence="1">Uncharacterized conserved protein</fullName>
    </submittedName>
</protein>
<dbReference type="STRING" id="1397694.GCA_000702585_01650"/>
<gene>
    <name evidence="1" type="ORF">NCTC13163_01145</name>
</gene>
<dbReference type="Pfam" id="PF06245">
    <property type="entry name" value="DUF1015"/>
    <property type="match status" value="1"/>
</dbReference>
<dbReference type="EMBL" id="UGGP01000001">
    <property type="protein sequence ID" value="STO07787.1"/>
    <property type="molecule type" value="Genomic_DNA"/>
</dbReference>
<accession>A0A377FSJ2</accession>
<dbReference type="PIRSF" id="PIRSF033563">
    <property type="entry name" value="UCP033563"/>
    <property type="match status" value="1"/>
</dbReference>
<name>A0A377FSJ2_9BACL</name>
<dbReference type="PANTHER" id="PTHR36454:SF1">
    <property type="entry name" value="DUF1015 DOMAIN-CONTAINING PROTEIN"/>
    <property type="match status" value="1"/>
</dbReference>
<evidence type="ECO:0000313" key="2">
    <source>
        <dbReference type="Proteomes" id="UP000254060"/>
    </source>
</evidence>
<evidence type="ECO:0000313" key="1">
    <source>
        <dbReference type="EMBL" id="STO07787.1"/>
    </source>
</evidence>
<organism evidence="1 2">
    <name type="scientific">Exiguobacterium aurantiacum</name>
    <dbReference type="NCBI Taxonomy" id="33987"/>
    <lineage>
        <taxon>Bacteria</taxon>
        <taxon>Bacillati</taxon>
        <taxon>Bacillota</taxon>
        <taxon>Bacilli</taxon>
        <taxon>Bacillales</taxon>
        <taxon>Bacillales Family XII. Incertae Sedis</taxon>
        <taxon>Exiguobacterium</taxon>
    </lineage>
</organism>
<dbReference type="PANTHER" id="PTHR36454">
    <property type="entry name" value="LMO2823 PROTEIN"/>
    <property type="match status" value="1"/>
</dbReference>
<dbReference type="InterPro" id="IPR008323">
    <property type="entry name" value="UCP033563"/>
</dbReference>
<proteinExistence type="predicted"/>
<sequence length="394" mass="44493">MVVFKPFAPYMPKHPENVAADPYDIVTVEQARLDVEQRPDSFLAVDKPEVFMADMPLEAWGQRARHELERLYASELTERANGFYVYRLTDQGRVQTGLVATFSVTDYEEGRIKIHEHTREVKERERVEHVSATKAHTGPILLSHAPDEGLRRILDDATTGEALFAFTDSQGVVHEGYAVPAKHQARVIMLGASIPTIYIADGHHRAKAATVVARSPIHEGESKQERDHFLGVLFPSDELTILPYHRVLHDVAPEEVAALLDGLSFSYEIEAADKVFVPTESAMFGLAFRGKHYKLTKRQDVEALAVATLQRDILEPYFRVEDVRTDERIDFVGGKDAIERIEALARRQDVVILTCHATAMEELMRVADEAGQMPPKSTWFEPKLKSGLFIHRFD</sequence>
<dbReference type="OrthoDB" id="9781616at2"/>
<dbReference type="RefSeq" id="WP_029334738.1">
    <property type="nucleotide sequence ID" value="NZ_UGGP01000001.1"/>
</dbReference>
<reference evidence="1 2" key="1">
    <citation type="submission" date="2018-06" db="EMBL/GenBank/DDBJ databases">
        <authorList>
            <consortium name="Pathogen Informatics"/>
            <person name="Doyle S."/>
        </authorList>
    </citation>
    <scope>NUCLEOTIDE SEQUENCE [LARGE SCALE GENOMIC DNA]</scope>
    <source>
        <strain evidence="1 2">NCTC13163</strain>
    </source>
</reference>
<dbReference type="Proteomes" id="UP000254060">
    <property type="component" value="Unassembled WGS sequence"/>
</dbReference>
<dbReference type="AlphaFoldDB" id="A0A377FSJ2"/>